<sequence>MTETSDTGPTTIKIPGIGTYLRSILSDVLKMKARSRGRIIDQRKLVLGVEIIESIEPLQ</sequence>
<evidence type="ECO:0000313" key="1">
    <source>
        <dbReference type="EMBL" id="KIK45864.1"/>
    </source>
</evidence>
<accession>A0A0D0B7P5</accession>
<dbReference type="HOGENOM" id="CLU_2962445_0_0_1"/>
<organism evidence="1 2">
    <name type="scientific">Suillus luteus UH-Slu-Lm8-n1</name>
    <dbReference type="NCBI Taxonomy" id="930992"/>
    <lineage>
        <taxon>Eukaryota</taxon>
        <taxon>Fungi</taxon>
        <taxon>Dikarya</taxon>
        <taxon>Basidiomycota</taxon>
        <taxon>Agaricomycotina</taxon>
        <taxon>Agaricomycetes</taxon>
        <taxon>Agaricomycetidae</taxon>
        <taxon>Boletales</taxon>
        <taxon>Suillineae</taxon>
        <taxon>Suillaceae</taxon>
        <taxon>Suillus</taxon>
    </lineage>
</organism>
<dbReference type="Proteomes" id="UP000054485">
    <property type="component" value="Unassembled WGS sequence"/>
</dbReference>
<name>A0A0D0B7P5_9AGAM</name>
<dbReference type="EMBL" id="KN835166">
    <property type="protein sequence ID" value="KIK45864.1"/>
    <property type="molecule type" value="Genomic_DNA"/>
</dbReference>
<proteinExistence type="predicted"/>
<reference evidence="2" key="2">
    <citation type="submission" date="2015-01" db="EMBL/GenBank/DDBJ databases">
        <title>Evolutionary Origins and Diversification of the Mycorrhizal Mutualists.</title>
        <authorList>
            <consortium name="DOE Joint Genome Institute"/>
            <consortium name="Mycorrhizal Genomics Consortium"/>
            <person name="Kohler A."/>
            <person name="Kuo A."/>
            <person name="Nagy L.G."/>
            <person name="Floudas D."/>
            <person name="Copeland A."/>
            <person name="Barry K.W."/>
            <person name="Cichocki N."/>
            <person name="Veneault-Fourrey C."/>
            <person name="LaButti K."/>
            <person name="Lindquist E.A."/>
            <person name="Lipzen A."/>
            <person name="Lundell T."/>
            <person name="Morin E."/>
            <person name="Murat C."/>
            <person name="Riley R."/>
            <person name="Ohm R."/>
            <person name="Sun H."/>
            <person name="Tunlid A."/>
            <person name="Henrissat B."/>
            <person name="Grigoriev I.V."/>
            <person name="Hibbett D.S."/>
            <person name="Martin F."/>
        </authorList>
    </citation>
    <scope>NUCLEOTIDE SEQUENCE [LARGE SCALE GENOMIC DNA]</scope>
    <source>
        <strain evidence="2">UH-Slu-Lm8-n1</strain>
    </source>
</reference>
<gene>
    <name evidence="1" type="ORF">CY34DRAFT_480686</name>
</gene>
<dbReference type="AlphaFoldDB" id="A0A0D0B7P5"/>
<evidence type="ECO:0000313" key="2">
    <source>
        <dbReference type="Proteomes" id="UP000054485"/>
    </source>
</evidence>
<reference evidence="1 2" key="1">
    <citation type="submission" date="2014-04" db="EMBL/GenBank/DDBJ databases">
        <authorList>
            <consortium name="DOE Joint Genome Institute"/>
            <person name="Kuo A."/>
            <person name="Ruytinx J."/>
            <person name="Rineau F."/>
            <person name="Colpaert J."/>
            <person name="Kohler A."/>
            <person name="Nagy L.G."/>
            <person name="Floudas D."/>
            <person name="Copeland A."/>
            <person name="Barry K.W."/>
            <person name="Cichocki N."/>
            <person name="Veneault-Fourrey C."/>
            <person name="LaButti K."/>
            <person name="Lindquist E.A."/>
            <person name="Lipzen A."/>
            <person name="Lundell T."/>
            <person name="Morin E."/>
            <person name="Murat C."/>
            <person name="Sun H."/>
            <person name="Tunlid A."/>
            <person name="Henrissat B."/>
            <person name="Grigoriev I.V."/>
            <person name="Hibbett D.S."/>
            <person name="Martin F."/>
            <person name="Nordberg H.P."/>
            <person name="Cantor M.N."/>
            <person name="Hua S.X."/>
        </authorList>
    </citation>
    <scope>NUCLEOTIDE SEQUENCE [LARGE SCALE GENOMIC DNA]</scope>
    <source>
        <strain evidence="1 2">UH-Slu-Lm8-n1</strain>
    </source>
</reference>
<protein>
    <submittedName>
        <fullName evidence="1">Uncharacterized protein</fullName>
    </submittedName>
</protein>
<keyword evidence="2" id="KW-1185">Reference proteome</keyword>
<dbReference type="InParanoid" id="A0A0D0B7P5"/>